<feature type="compositionally biased region" description="Polar residues" evidence="1">
    <location>
        <begin position="100"/>
        <end position="118"/>
    </location>
</feature>
<dbReference type="Gene3D" id="2.20.70.10">
    <property type="match status" value="1"/>
</dbReference>
<feature type="region of interest" description="Disordered" evidence="1">
    <location>
        <begin position="277"/>
        <end position="297"/>
    </location>
</feature>
<dbReference type="InterPro" id="IPR036020">
    <property type="entry name" value="WW_dom_sf"/>
</dbReference>
<feature type="domain" description="WW" evidence="2">
    <location>
        <begin position="155"/>
        <end position="183"/>
    </location>
</feature>
<dbReference type="AlphaFoldDB" id="A0A2S4VEL0"/>
<name>A0A2S4VEL0_9BASI</name>
<dbReference type="SMART" id="SM00456">
    <property type="entry name" value="WW"/>
    <property type="match status" value="1"/>
</dbReference>
<sequence length="324" mass="36538">MHYKHRRLRQICLYPTTKYDAPPVWWVYPSLQANHGKLTTTPQTNKNSLSLLRHTETYQNHQDWRCGSCPEVCRASRHRSSFPNASDVEAEDEESKLQEHSSPAQNLNAAQSTLPPDTQETEDTVGVPIEGIETNHEPNPEPDDSKAVVYSNGDWEAVFDPQTNAYYFANLKTGETTWTNPLVSTEPAPIVAPQRSPPDLGGIDPELAHLDPQMARIMNAHSSNTEPTFAARFNAKTGRFEGDPTRDPSRVSEFARARTQTEAFFDVAGWEKTLEKHNGRIPGTSKETRATAIDQGKKLSKTQLNLFKQQKMEKKARNQRAWLS</sequence>
<dbReference type="Pfam" id="PF00397">
    <property type="entry name" value="WW"/>
    <property type="match status" value="1"/>
</dbReference>
<evidence type="ECO:0000259" key="2">
    <source>
        <dbReference type="PROSITE" id="PS50020"/>
    </source>
</evidence>
<proteinExistence type="predicted"/>
<dbReference type="InterPro" id="IPR001202">
    <property type="entry name" value="WW_dom"/>
</dbReference>
<dbReference type="VEuPathDB" id="FungiDB:PSHT_03768"/>
<gene>
    <name evidence="3" type="ORF">PSTT_07878</name>
</gene>
<keyword evidence="4" id="KW-1185">Reference proteome</keyword>
<protein>
    <recommendedName>
        <fullName evidence="2">WW domain-containing protein</fullName>
    </recommendedName>
</protein>
<evidence type="ECO:0000256" key="1">
    <source>
        <dbReference type="SAM" id="MobiDB-lite"/>
    </source>
</evidence>
<organism evidence="3 4">
    <name type="scientific">Puccinia striiformis</name>
    <dbReference type="NCBI Taxonomy" id="27350"/>
    <lineage>
        <taxon>Eukaryota</taxon>
        <taxon>Fungi</taxon>
        <taxon>Dikarya</taxon>
        <taxon>Basidiomycota</taxon>
        <taxon>Pucciniomycotina</taxon>
        <taxon>Pucciniomycetes</taxon>
        <taxon>Pucciniales</taxon>
        <taxon>Pucciniaceae</taxon>
        <taxon>Puccinia</taxon>
    </lineage>
</organism>
<dbReference type="PROSITE" id="PS50020">
    <property type="entry name" value="WW_DOMAIN_2"/>
    <property type="match status" value="1"/>
</dbReference>
<dbReference type="Proteomes" id="UP000239156">
    <property type="component" value="Unassembled WGS sequence"/>
</dbReference>
<evidence type="ECO:0000313" key="3">
    <source>
        <dbReference type="EMBL" id="POW07949.1"/>
    </source>
</evidence>
<comment type="caution">
    <text evidence="3">The sequence shown here is derived from an EMBL/GenBank/DDBJ whole genome shotgun (WGS) entry which is preliminary data.</text>
</comment>
<accession>A0A2S4VEL0</accession>
<dbReference type="VEuPathDB" id="FungiDB:PSTT_07878"/>
<dbReference type="SUPFAM" id="SSF51045">
    <property type="entry name" value="WW domain"/>
    <property type="match status" value="1"/>
</dbReference>
<dbReference type="EMBL" id="PKSL01000069">
    <property type="protein sequence ID" value="POW07949.1"/>
    <property type="molecule type" value="Genomic_DNA"/>
</dbReference>
<feature type="region of interest" description="Disordered" evidence="1">
    <location>
        <begin position="78"/>
        <end position="123"/>
    </location>
</feature>
<dbReference type="PROSITE" id="PS01159">
    <property type="entry name" value="WW_DOMAIN_1"/>
    <property type="match status" value="1"/>
</dbReference>
<reference evidence="3" key="1">
    <citation type="submission" date="2017-12" db="EMBL/GenBank/DDBJ databases">
        <title>Gene loss provides genomic basis for host adaptation in cereal stripe rust fungi.</title>
        <authorList>
            <person name="Xia C."/>
        </authorList>
    </citation>
    <scope>NUCLEOTIDE SEQUENCE [LARGE SCALE GENOMIC DNA]</scope>
    <source>
        <strain evidence="3">93-210</strain>
    </source>
</reference>
<evidence type="ECO:0000313" key="4">
    <source>
        <dbReference type="Proteomes" id="UP000239156"/>
    </source>
</evidence>